<dbReference type="Proteomes" id="UP000297245">
    <property type="component" value="Unassembled WGS sequence"/>
</dbReference>
<evidence type="ECO:0000313" key="2">
    <source>
        <dbReference type="Proteomes" id="UP000297245"/>
    </source>
</evidence>
<dbReference type="AlphaFoldDB" id="A0A4S8LUE3"/>
<gene>
    <name evidence="1" type="ORF">K435DRAFT_799903</name>
</gene>
<accession>A0A4S8LUE3</accession>
<evidence type="ECO:0000313" key="1">
    <source>
        <dbReference type="EMBL" id="THU93199.1"/>
    </source>
</evidence>
<keyword evidence="2" id="KW-1185">Reference proteome</keyword>
<reference evidence="1 2" key="1">
    <citation type="journal article" date="2019" name="Nat. Ecol. Evol.">
        <title>Megaphylogeny resolves global patterns of mushroom evolution.</title>
        <authorList>
            <person name="Varga T."/>
            <person name="Krizsan K."/>
            <person name="Foldi C."/>
            <person name="Dima B."/>
            <person name="Sanchez-Garcia M."/>
            <person name="Sanchez-Ramirez S."/>
            <person name="Szollosi G.J."/>
            <person name="Szarkandi J.G."/>
            <person name="Papp V."/>
            <person name="Albert L."/>
            <person name="Andreopoulos W."/>
            <person name="Angelini C."/>
            <person name="Antonin V."/>
            <person name="Barry K.W."/>
            <person name="Bougher N.L."/>
            <person name="Buchanan P."/>
            <person name="Buyck B."/>
            <person name="Bense V."/>
            <person name="Catcheside P."/>
            <person name="Chovatia M."/>
            <person name="Cooper J."/>
            <person name="Damon W."/>
            <person name="Desjardin D."/>
            <person name="Finy P."/>
            <person name="Geml J."/>
            <person name="Haridas S."/>
            <person name="Hughes K."/>
            <person name="Justo A."/>
            <person name="Karasinski D."/>
            <person name="Kautmanova I."/>
            <person name="Kiss B."/>
            <person name="Kocsube S."/>
            <person name="Kotiranta H."/>
            <person name="LaButti K.M."/>
            <person name="Lechner B.E."/>
            <person name="Liimatainen K."/>
            <person name="Lipzen A."/>
            <person name="Lukacs Z."/>
            <person name="Mihaltcheva S."/>
            <person name="Morgado L.N."/>
            <person name="Niskanen T."/>
            <person name="Noordeloos M.E."/>
            <person name="Ohm R.A."/>
            <person name="Ortiz-Santana B."/>
            <person name="Ovrebo C."/>
            <person name="Racz N."/>
            <person name="Riley R."/>
            <person name="Savchenko A."/>
            <person name="Shiryaev A."/>
            <person name="Soop K."/>
            <person name="Spirin V."/>
            <person name="Szebenyi C."/>
            <person name="Tomsovsky M."/>
            <person name="Tulloss R.E."/>
            <person name="Uehling J."/>
            <person name="Grigoriev I.V."/>
            <person name="Vagvolgyi C."/>
            <person name="Papp T."/>
            <person name="Martin F.M."/>
            <person name="Miettinen O."/>
            <person name="Hibbett D.S."/>
            <person name="Nagy L.G."/>
        </authorList>
    </citation>
    <scope>NUCLEOTIDE SEQUENCE [LARGE SCALE GENOMIC DNA]</scope>
    <source>
        <strain evidence="1 2">CBS 962.96</strain>
    </source>
</reference>
<organism evidence="1 2">
    <name type="scientific">Dendrothele bispora (strain CBS 962.96)</name>
    <dbReference type="NCBI Taxonomy" id="1314807"/>
    <lineage>
        <taxon>Eukaryota</taxon>
        <taxon>Fungi</taxon>
        <taxon>Dikarya</taxon>
        <taxon>Basidiomycota</taxon>
        <taxon>Agaricomycotina</taxon>
        <taxon>Agaricomycetes</taxon>
        <taxon>Agaricomycetidae</taxon>
        <taxon>Agaricales</taxon>
        <taxon>Agaricales incertae sedis</taxon>
        <taxon>Dendrothele</taxon>
    </lineage>
</organism>
<dbReference type="EMBL" id="ML179255">
    <property type="protein sequence ID" value="THU93199.1"/>
    <property type="molecule type" value="Genomic_DNA"/>
</dbReference>
<dbReference type="OrthoDB" id="3043660at2759"/>
<proteinExistence type="predicted"/>
<name>A0A4S8LUE3_DENBC</name>
<protein>
    <submittedName>
        <fullName evidence="1">Uncharacterized protein</fullName>
    </submittedName>
</protein>
<sequence length="111" mass="12663">MSQQFELGDTNNMLESISCTLCLTGQPVVPVHNLLLPEFVEFYQQGQFSSGRQTPYFLIQRNQYDAEEGGANENNLLILDTMAPSVIQFGIQNWSLWAYVILRMVFLKLVV</sequence>